<dbReference type="PANTHER" id="PTHR42760">
    <property type="entry name" value="SHORT-CHAIN DEHYDROGENASES/REDUCTASES FAMILY MEMBER"/>
    <property type="match status" value="1"/>
</dbReference>
<dbReference type="InterPro" id="IPR002347">
    <property type="entry name" value="SDR_fam"/>
</dbReference>
<evidence type="ECO:0000259" key="2">
    <source>
        <dbReference type="SMART" id="SM00822"/>
    </source>
</evidence>
<keyword evidence="3" id="KW-0560">Oxidoreductase</keyword>
<dbReference type="InterPro" id="IPR020904">
    <property type="entry name" value="Sc_DH/Rdtase_CS"/>
</dbReference>
<evidence type="ECO:0000313" key="3">
    <source>
        <dbReference type="EMBL" id="QDU97736.1"/>
    </source>
</evidence>
<organism evidence="3 4">
    <name type="scientific">Lignipirellula cremea</name>
    <dbReference type="NCBI Taxonomy" id="2528010"/>
    <lineage>
        <taxon>Bacteria</taxon>
        <taxon>Pseudomonadati</taxon>
        <taxon>Planctomycetota</taxon>
        <taxon>Planctomycetia</taxon>
        <taxon>Pirellulales</taxon>
        <taxon>Pirellulaceae</taxon>
        <taxon>Lignipirellula</taxon>
    </lineage>
</organism>
<dbReference type="GO" id="GO:0047001">
    <property type="term" value="F:2-dehydro-3-deoxy-D-gluconate 5-dehydrogenase activity"/>
    <property type="evidence" value="ECO:0007669"/>
    <property type="project" value="UniProtKB-EC"/>
</dbReference>
<sequence length="235" mass="24388">MRTALVTGGVRGIGRAIAEAFADAGVETLVTGLTAAEVDSFDPGPRAIRALLLDVRDPESIAALVDSLAGLDVLVNNAGMILRQGQEHQPENFAQVIDVNLNGAMRMCAACRPLLARSQGCVLNLASMLSFFGSGFAPAYSASKGGLVQLTRSLAIAWAADQIRVNALAPGWIETALTAPLVADPARHAAILDRTPLRRWGRPEDVAGAALFLCSPAASFITGAVLPVDGGYSIA</sequence>
<dbReference type="Gene3D" id="3.40.50.720">
    <property type="entry name" value="NAD(P)-binding Rossmann-like Domain"/>
    <property type="match status" value="1"/>
</dbReference>
<dbReference type="KEGG" id="lcre:Pla8534_55900"/>
<name>A0A518E0X2_9BACT</name>
<dbReference type="Pfam" id="PF13561">
    <property type="entry name" value="adh_short_C2"/>
    <property type="match status" value="1"/>
</dbReference>
<dbReference type="PRINTS" id="PR00080">
    <property type="entry name" value="SDRFAMILY"/>
</dbReference>
<dbReference type="SUPFAM" id="SSF51735">
    <property type="entry name" value="NAD(P)-binding Rossmann-fold domains"/>
    <property type="match status" value="1"/>
</dbReference>
<dbReference type="FunFam" id="3.40.50.720:FF:000084">
    <property type="entry name" value="Short-chain dehydrogenase reductase"/>
    <property type="match status" value="1"/>
</dbReference>
<reference evidence="3 4" key="1">
    <citation type="submission" date="2019-02" db="EMBL/GenBank/DDBJ databases">
        <title>Deep-cultivation of Planctomycetes and their phenomic and genomic characterization uncovers novel biology.</title>
        <authorList>
            <person name="Wiegand S."/>
            <person name="Jogler M."/>
            <person name="Boedeker C."/>
            <person name="Pinto D."/>
            <person name="Vollmers J."/>
            <person name="Rivas-Marin E."/>
            <person name="Kohn T."/>
            <person name="Peeters S.H."/>
            <person name="Heuer A."/>
            <person name="Rast P."/>
            <person name="Oberbeckmann S."/>
            <person name="Bunk B."/>
            <person name="Jeske O."/>
            <person name="Meyerdierks A."/>
            <person name="Storesund J.E."/>
            <person name="Kallscheuer N."/>
            <person name="Luecker S."/>
            <person name="Lage O.M."/>
            <person name="Pohl T."/>
            <person name="Merkel B.J."/>
            <person name="Hornburger P."/>
            <person name="Mueller R.-W."/>
            <person name="Bruemmer F."/>
            <person name="Labrenz M."/>
            <person name="Spormann A.M."/>
            <person name="Op den Camp H."/>
            <person name="Overmann J."/>
            <person name="Amann R."/>
            <person name="Jetten M.S.M."/>
            <person name="Mascher T."/>
            <person name="Medema M.H."/>
            <person name="Devos D.P."/>
            <person name="Kaster A.-K."/>
            <person name="Ovreas L."/>
            <person name="Rohde M."/>
            <person name="Galperin M.Y."/>
            <person name="Jogler C."/>
        </authorList>
    </citation>
    <scope>NUCLEOTIDE SEQUENCE [LARGE SCALE GENOMIC DNA]</scope>
    <source>
        <strain evidence="3 4">Pla85_3_4</strain>
    </source>
</reference>
<evidence type="ECO:0000256" key="1">
    <source>
        <dbReference type="ARBA" id="ARBA00006484"/>
    </source>
</evidence>
<protein>
    <submittedName>
        <fullName evidence="3">2-dehydro-3-deoxy-D-gluconate 5-dehydrogenase</fullName>
        <ecNumber evidence="3">1.1.1.127</ecNumber>
    </submittedName>
</protein>
<accession>A0A518E0X2</accession>
<gene>
    <name evidence="3" type="primary">kduD_2</name>
    <name evidence="3" type="ORF">Pla8534_55900</name>
</gene>
<dbReference type="RefSeq" id="WP_145056493.1">
    <property type="nucleotide sequence ID" value="NZ_CP036433.1"/>
</dbReference>
<feature type="domain" description="Ketoreductase" evidence="2">
    <location>
        <begin position="2"/>
        <end position="166"/>
    </location>
</feature>
<dbReference type="Proteomes" id="UP000317648">
    <property type="component" value="Chromosome"/>
</dbReference>
<dbReference type="InterPro" id="IPR036291">
    <property type="entry name" value="NAD(P)-bd_dom_sf"/>
</dbReference>
<dbReference type="PRINTS" id="PR00081">
    <property type="entry name" value="GDHRDH"/>
</dbReference>
<comment type="similarity">
    <text evidence="1">Belongs to the short-chain dehydrogenases/reductases (SDR) family.</text>
</comment>
<proteinExistence type="inferred from homology"/>
<dbReference type="AlphaFoldDB" id="A0A518E0X2"/>
<evidence type="ECO:0000313" key="4">
    <source>
        <dbReference type="Proteomes" id="UP000317648"/>
    </source>
</evidence>
<dbReference type="EC" id="1.1.1.127" evidence="3"/>
<dbReference type="PANTHER" id="PTHR42760:SF40">
    <property type="entry name" value="3-OXOACYL-[ACYL-CARRIER-PROTEIN] REDUCTASE, CHLOROPLASTIC"/>
    <property type="match status" value="1"/>
</dbReference>
<dbReference type="PROSITE" id="PS00061">
    <property type="entry name" value="ADH_SHORT"/>
    <property type="match status" value="1"/>
</dbReference>
<keyword evidence="4" id="KW-1185">Reference proteome</keyword>
<dbReference type="OrthoDB" id="9803333at2"/>
<dbReference type="SMART" id="SM00822">
    <property type="entry name" value="PKS_KR"/>
    <property type="match status" value="1"/>
</dbReference>
<dbReference type="InterPro" id="IPR057326">
    <property type="entry name" value="KR_dom"/>
</dbReference>
<dbReference type="EMBL" id="CP036433">
    <property type="protein sequence ID" value="QDU97736.1"/>
    <property type="molecule type" value="Genomic_DNA"/>
</dbReference>
<dbReference type="GO" id="GO:0030497">
    <property type="term" value="P:fatty acid elongation"/>
    <property type="evidence" value="ECO:0007669"/>
    <property type="project" value="TreeGrafter"/>
</dbReference>